<dbReference type="GO" id="GO:0008800">
    <property type="term" value="F:beta-lactamase activity"/>
    <property type="evidence" value="ECO:0007669"/>
    <property type="project" value="UniProtKB-EC"/>
</dbReference>
<dbReference type="InterPro" id="IPR036138">
    <property type="entry name" value="PBP_dimer_sf"/>
</dbReference>
<keyword evidence="5" id="KW-0121">Carboxypeptidase</keyword>
<evidence type="ECO:0000256" key="3">
    <source>
        <dbReference type="ARBA" id="ARBA00007898"/>
    </source>
</evidence>
<evidence type="ECO:0000256" key="9">
    <source>
        <dbReference type="ARBA" id="ARBA00023251"/>
    </source>
</evidence>
<comment type="catalytic activity">
    <reaction evidence="1">
        <text>a beta-lactam + H2O = a substituted beta-amino acid</text>
        <dbReference type="Rhea" id="RHEA:20401"/>
        <dbReference type="ChEBI" id="CHEBI:15377"/>
        <dbReference type="ChEBI" id="CHEBI:35627"/>
        <dbReference type="ChEBI" id="CHEBI:140347"/>
        <dbReference type="EC" id="3.5.2.6"/>
    </reaction>
</comment>
<evidence type="ECO:0000313" key="14">
    <source>
        <dbReference type="Proteomes" id="UP000644507"/>
    </source>
</evidence>
<evidence type="ECO:0000256" key="2">
    <source>
        <dbReference type="ARBA" id="ARBA00004370"/>
    </source>
</evidence>
<dbReference type="Proteomes" id="UP000644507">
    <property type="component" value="Unassembled WGS sequence"/>
</dbReference>
<dbReference type="PANTHER" id="PTHR30627:SF6">
    <property type="entry name" value="BETA-LACTAMASE YBXI-RELATED"/>
    <property type="match status" value="1"/>
</dbReference>
<dbReference type="GO" id="GO:0004180">
    <property type="term" value="F:carboxypeptidase activity"/>
    <property type="evidence" value="ECO:0007669"/>
    <property type="project" value="UniProtKB-KW"/>
</dbReference>
<dbReference type="Gene3D" id="3.90.1310.10">
    <property type="entry name" value="Penicillin-binding protein 2a (Domain 2)"/>
    <property type="match status" value="1"/>
</dbReference>
<evidence type="ECO:0000259" key="12">
    <source>
        <dbReference type="Pfam" id="PF03717"/>
    </source>
</evidence>
<dbReference type="GO" id="GO:0071555">
    <property type="term" value="P:cell wall organization"/>
    <property type="evidence" value="ECO:0007669"/>
    <property type="project" value="TreeGrafter"/>
</dbReference>
<evidence type="ECO:0000256" key="4">
    <source>
        <dbReference type="ARBA" id="ARBA00012865"/>
    </source>
</evidence>
<dbReference type="InterPro" id="IPR050515">
    <property type="entry name" value="Beta-lactam/transpept"/>
</dbReference>
<keyword evidence="6" id="KW-0732">Signal</keyword>
<keyword evidence="8" id="KW-0472">Membrane</keyword>
<gene>
    <name evidence="13" type="primary">mrdA</name>
    <name evidence="13" type="ORF">GCM10007100_11800</name>
</gene>
<dbReference type="SUPFAM" id="SSF56519">
    <property type="entry name" value="Penicillin binding protein dimerisation domain"/>
    <property type="match status" value="1"/>
</dbReference>
<reference evidence="13" key="1">
    <citation type="journal article" date="2014" name="Int. J. Syst. Evol. Microbiol.">
        <title>Complete genome sequence of Corynebacterium casei LMG S-19264T (=DSM 44701T), isolated from a smear-ripened cheese.</title>
        <authorList>
            <consortium name="US DOE Joint Genome Institute (JGI-PGF)"/>
            <person name="Walter F."/>
            <person name="Albersmeier A."/>
            <person name="Kalinowski J."/>
            <person name="Ruckert C."/>
        </authorList>
    </citation>
    <scope>NUCLEOTIDE SEQUENCE</scope>
    <source>
        <strain evidence="13">KCTC 12988</strain>
    </source>
</reference>
<feature type="region of interest" description="Disordered" evidence="10">
    <location>
        <begin position="677"/>
        <end position="696"/>
    </location>
</feature>
<organism evidence="13 14">
    <name type="scientific">Roseibacillus persicicus</name>
    <dbReference type="NCBI Taxonomy" id="454148"/>
    <lineage>
        <taxon>Bacteria</taxon>
        <taxon>Pseudomonadati</taxon>
        <taxon>Verrucomicrobiota</taxon>
        <taxon>Verrucomicrobiia</taxon>
        <taxon>Verrucomicrobiales</taxon>
        <taxon>Verrucomicrobiaceae</taxon>
        <taxon>Roseibacillus</taxon>
    </lineage>
</organism>
<evidence type="ECO:0000256" key="8">
    <source>
        <dbReference type="ARBA" id="ARBA00023136"/>
    </source>
</evidence>
<dbReference type="InterPro" id="IPR005311">
    <property type="entry name" value="PBP_dimer"/>
</dbReference>
<dbReference type="RefSeq" id="WP_189568257.1">
    <property type="nucleotide sequence ID" value="NZ_BMXI01000004.1"/>
</dbReference>
<dbReference type="AlphaFoldDB" id="A0A918WHB2"/>
<dbReference type="PANTHER" id="PTHR30627">
    <property type="entry name" value="PEPTIDOGLYCAN D,D-TRANSPEPTIDASE"/>
    <property type="match status" value="1"/>
</dbReference>
<dbReference type="SUPFAM" id="SSF56601">
    <property type="entry name" value="beta-lactamase/transpeptidase-like"/>
    <property type="match status" value="1"/>
</dbReference>
<keyword evidence="9" id="KW-0046">Antibiotic resistance</keyword>
<protein>
    <recommendedName>
        <fullName evidence="4">beta-lactamase</fullName>
        <ecNumber evidence="4">3.5.2.6</ecNumber>
    </recommendedName>
</protein>
<sequence length="696" mass="76893">MESRFRFRLYLLTAMILLGVFSLLHRLHQFQIKDQHYYIRQKPGFSVVAIREPGVRGEILDRNGVPLAENYRIYELVVNLGEVRESWIRQWKVEKSVGEETDEKPPEIDKIVERLILPRLKELGVEPRLNRTAIRTHYVTHGDLVPYVFPGELDFDQFSRLAEHKLGLQGVYVNSRPQRRYPMGTLAGHVLGYVQQWKKGTYTPAEKAEFAHYFGDSKGVSGIEKTYNDILTGLHGKRSLYKDEKNNIIGRTVDSRAPGQGAELTLTLDAGIQCLTENVLRKAGRAAAVVMDVNTGEVLAMASVPNYDPNDYVPSLTQKSADYYFQNKGHPFTNRAVSSYQSGSTTKIPVALTALMNGQAGFADNCRGYVAFGRTKIRCWHTAGHGTLRMDEALQRSCNPYFMDLANRMGREKMVEGFSALNLGRRTGVGLPEEKPGILPGSQHWLQLQEPGSIVTPSQVALMAIGQWDMEATPLQICAITACVANGGTYYQPRLLKKATLLDDTIVPDVPKVELDLVKDKGVSRNDIKRVQHGMWLAANAPGGTAGRVAIKDYTVAAKTGTVQKGTPPNHTNNAWVTAFAPYDEPRYSVTVFVEGGKSGGKVAGPLAHMILRGIAATEKGLRLPTKRMGKFAGHFDPIEEIELPEDALLSITLEDVGETGDEVSEALDENKPVKVKPRIIPLPGGGSGQSEDADE</sequence>
<comment type="similarity">
    <text evidence="3">Belongs to the class-D beta-lactamase family.</text>
</comment>
<dbReference type="GO" id="GO:0008658">
    <property type="term" value="F:penicillin binding"/>
    <property type="evidence" value="ECO:0007669"/>
    <property type="project" value="InterPro"/>
</dbReference>
<dbReference type="GO" id="GO:0005886">
    <property type="term" value="C:plasma membrane"/>
    <property type="evidence" value="ECO:0007669"/>
    <property type="project" value="TreeGrafter"/>
</dbReference>
<accession>A0A918WHB2</accession>
<evidence type="ECO:0000313" key="13">
    <source>
        <dbReference type="EMBL" id="GHC47665.1"/>
    </source>
</evidence>
<reference evidence="13" key="2">
    <citation type="submission" date="2020-09" db="EMBL/GenBank/DDBJ databases">
        <authorList>
            <person name="Sun Q."/>
            <person name="Kim S."/>
        </authorList>
    </citation>
    <scope>NUCLEOTIDE SEQUENCE</scope>
    <source>
        <strain evidence="13">KCTC 12988</strain>
    </source>
</reference>
<name>A0A918WHB2_9BACT</name>
<comment type="caution">
    <text evidence="13">The sequence shown here is derived from an EMBL/GenBank/DDBJ whole genome shotgun (WGS) entry which is preliminary data.</text>
</comment>
<dbReference type="EMBL" id="BMXI01000004">
    <property type="protein sequence ID" value="GHC47665.1"/>
    <property type="molecule type" value="Genomic_DNA"/>
</dbReference>
<feature type="domain" description="Penicillin-binding protein dimerisation" evidence="12">
    <location>
        <begin position="53"/>
        <end position="251"/>
    </location>
</feature>
<dbReference type="InterPro" id="IPR001460">
    <property type="entry name" value="PCN-bd_Tpept"/>
</dbReference>
<keyword evidence="5" id="KW-0645">Protease</keyword>
<dbReference type="GO" id="GO:0046677">
    <property type="term" value="P:response to antibiotic"/>
    <property type="evidence" value="ECO:0007669"/>
    <property type="project" value="UniProtKB-KW"/>
</dbReference>
<dbReference type="Gene3D" id="3.40.710.10">
    <property type="entry name" value="DD-peptidase/beta-lactamase superfamily"/>
    <property type="match status" value="1"/>
</dbReference>
<proteinExistence type="inferred from homology"/>
<dbReference type="Pfam" id="PF00905">
    <property type="entry name" value="Transpeptidase"/>
    <property type="match status" value="1"/>
</dbReference>
<evidence type="ECO:0000256" key="10">
    <source>
        <dbReference type="SAM" id="MobiDB-lite"/>
    </source>
</evidence>
<dbReference type="EC" id="3.5.2.6" evidence="4"/>
<evidence type="ECO:0000256" key="5">
    <source>
        <dbReference type="ARBA" id="ARBA00022645"/>
    </source>
</evidence>
<keyword evidence="7" id="KW-0378">Hydrolase</keyword>
<keyword evidence="14" id="KW-1185">Reference proteome</keyword>
<feature type="domain" description="Penicillin-binding protein transpeptidase" evidence="11">
    <location>
        <begin position="287"/>
        <end position="612"/>
    </location>
</feature>
<evidence type="ECO:0000256" key="1">
    <source>
        <dbReference type="ARBA" id="ARBA00001526"/>
    </source>
</evidence>
<evidence type="ECO:0000259" key="11">
    <source>
        <dbReference type="Pfam" id="PF00905"/>
    </source>
</evidence>
<dbReference type="InterPro" id="IPR012338">
    <property type="entry name" value="Beta-lactam/transpept-like"/>
</dbReference>
<comment type="subcellular location">
    <subcellularLocation>
        <location evidence="2">Membrane</location>
    </subcellularLocation>
</comment>
<dbReference type="Pfam" id="PF03717">
    <property type="entry name" value="PBP_dimer"/>
    <property type="match status" value="1"/>
</dbReference>
<evidence type="ECO:0000256" key="6">
    <source>
        <dbReference type="ARBA" id="ARBA00022729"/>
    </source>
</evidence>
<evidence type="ECO:0000256" key="7">
    <source>
        <dbReference type="ARBA" id="ARBA00022801"/>
    </source>
</evidence>